<keyword evidence="2" id="KW-0812">Transmembrane</keyword>
<dbReference type="EMBL" id="AACS02000007">
    <property type="protein sequence ID" value="EAU89950.2"/>
    <property type="molecule type" value="Genomic_DNA"/>
</dbReference>
<dbReference type="OMA" id="ASTPICK"/>
<dbReference type="GeneID" id="6008393"/>
<dbReference type="InterPro" id="IPR045340">
    <property type="entry name" value="DUF6533"/>
</dbReference>
<name>A8NAR3_COPC7</name>
<dbReference type="eggNOG" id="ENOG502SNJ0">
    <property type="taxonomic scope" value="Eukaryota"/>
</dbReference>
<keyword evidence="5" id="KW-1185">Reference proteome</keyword>
<feature type="transmembrane region" description="Helical" evidence="2">
    <location>
        <begin position="205"/>
        <end position="230"/>
    </location>
</feature>
<dbReference type="VEuPathDB" id="FungiDB:CC1G_08432"/>
<feature type="transmembrane region" description="Helical" evidence="2">
    <location>
        <begin position="251"/>
        <end position="273"/>
    </location>
</feature>
<feature type="compositionally biased region" description="Basic and acidic residues" evidence="1">
    <location>
        <begin position="364"/>
        <end position="376"/>
    </location>
</feature>
<dbReference type="HOGENOM" id="CLU_608335_0_0_1"/>
<feature type="transmembrane region" description="Helical" evidence="2">
    <location>
        <begin position="105"/>
        <end position="126"/>
    </location>
</feature>
<feature type="transmembrane region" description="Helical" evidence="2">
    <location>
        <begin position="138"/>
        <end position="158"/>
    </location>
</feature>
<dbReference type="RefSeq" id="XP_001831915.2">
    <property type="nucleotide sequence ID" value="XM_001831863.2"/>
</dbReference>
<reference evidence="4 5" key="1">
    <citation type="journal article" date="2010" name="Proc. Natl. Acad. Sci. U.S.A.">
        <title>Insights into evolution of multicellular fungi from the assembled chromosomes of the mushroom Coprinopsis cinerea (Coprinus cinereus).</title>
        <authorList>
            <person name="Stajich J.E."/>
            <person name="Wilke S.K."/>
            <person name="Ahren D."/>
            <person name="Au C.H."/>
            <person name="Birren B.W."/>
            <person name="Borodovsky M."/>
            <person name="Burns C."/>
            <person name="Canback B."/>
            <person name="Casselton L.A."/>
            <person name="Cheng C.K."/>
            <person name="Deng J."/>
            <person name="Dietrich F.S."/>
            <person name="Fargo D.C."/>
            <person name="Farman M.L."/>
            <person name="Gathman A.C."/>
            <person name="Goldberg J."/>
            <person name="Guigo R."/>
            <person name="Hoegger P.J."/>
            <person name="Hooker J.B."/>
            <person name="Huggins A."/>
            <person name="James T.Y."/>
            <person name="Kamada T."/>
            <person name="Kilaru S."/>
            <person name="Kodira C."/>
            <person name="Kues U."/>
            <person name="Kupfer D."/>
            <person name="Kwan H.S."/>
            <person name="Lomsadze A."/>
            <person name="Li W."/>
            <person name="Lilly W.W."/>
            <person name="Ma L.J."/>
            <person name="Mackey A.J."/>
            <person name="Manning G."/>
            <person name="Martin F."/>
            <person name="Muraguchi H."/>
            <person name="Natvig D.O."/>
            <person name="Palmerini H."/>
            <person name="Ramesh M.A."/>
            <person name="Rehmeyer C.J."/>
            <person name="Roe B.A."/>
            <person name="Shenoy N."/>
            <person name="Stanke M."/>
            <person name="Ter-Hovhannisyan V."/>
            <person name="Tunlid A."/>
            <person name="Velagapudi R."/>
            <person name="Vision T.J."/>
            <person name="Zeng Q."/>
            <person name="Zolan M.E."/>
            <person name="Pukkila P.J."/>
        </authorList>
    </citation>
    <scope>NUCLEOTIDE SEQUENCE [LARGE SCALE GENOMIC DNA]</scope>
    <source>
        <strain evidence="5">Okayama-7 / 130 / ATCC MYA-4618 / FGSC 9003</strain>
    </source>
</reference>
<keyword evidence="2" id="KW-0472">Membrane</keyword>
<dbReference type="Proteomes" id="UP000001861">
    <property type="component" value="Unassembled WGS sequence"/>
</dbReference>
<sequence length="450" mass="50109">MDSCPVPLGKAKSCEEAVRLKRIEYTLQFCSLTILYFDYLLTLPDEIKYIWLRKWRLSTLFYFFCRYALVANLLYLLSISEDYTGVETALRISKAYSYPCSCDTGYMICGILSIFGHIGILAVWSLRTCAVYNNNKFLMALFGSMTASSVILLCVGATDALWNKSLRISFFIDSSTSYEMHRDERYVKECVWGCDLRLAGPYSLLVLGANGAIVLALEILAFLLATFRVWKTRREIKQKTESTKVASLNEIIFSQGILYIGGVTVLSVGVLILNFKAKTGFVSRLLNGLKLPLSGFLTARFMLRLRAWSAIGSPNPHSATTTGTTTVPPMQFGEQHTFMGEFKGELGARSTRLSSDFDDTTTCGRDEQRGEQMTELRHHHHVGSSRDSFGGLSSSRSLTQTRKRASGSAVDLEEGAYSPRPVFDTKGKGVQSADEGNDHDEGEPAKLVRL</sequence>
<feature type="transmembrane region" description="Helical" evidence="2">
    <location>
        <begin position="55"/>
        <end position="77"/>
    </location>
</feature>
<comment type="caution">
    <text evidence="4">The sequence shown here is derived from an EMBL/GenBank/DDBJ whole genome shotgun (WGS) entry which is preliminary data.</text>
</comment>
<proteinExistence type="predicted"/>
<dbReference type="Pfam" id="PF20151">
    <property type="entry name" value="DUF6533"/>
    <property type="match status" value="1"/>
</dbReference>
<evidence type="ECO:0000259" key="3">
    <source>
        <dbReference type="Pfam" id="PF20151"/>
    </source>
</evidence>
<organism evidence="4 5">
    <name type="scientific">Coprinopsis cinerea (strain Okayama-7 / 130 / ATCC MYA-4618 / FGSC 9003)</name>
    <name type="common">Inky cap fungus</name>
    <name type="synonym">Hormographiella aspergillata</name>
    <dbReference type="NCBI Taxonomy" id="240176"/>
    <lineage>
        <taxon>Eukaryota</taxon>
        <taxon>Fungi</taxon>
        <taxon>Dikarya</taxon>
        <taxon>Basidiomycota</taxon>
        <taxon>Agaricomycotina</taxon>
        <taxon>Agaricomycetes</taxon>
        <taxon>Agaricomycetidae</taxon>
        <taxon>Agaricales</taxon>
        <taxon>Agaricineae</taxon>
        <taxon>Psathyrellaceae</taxon>
        <taxon>Coprinopsis</taxon>
    </lineage>
</organism>
<evidence type="ECO:0000313" key="5">
    <source>
        <dbReference type="Proteomes" id="UP000001861"/>
    </source>
</evidence>
<evidence type="ECO:0000256" key="2">
    <source>
        <dbReference type="SAM" id="Phobius"/>
    </source>
</evidence>
<feature type="region of interest" description="Disordered" evidence="1">
    <location>
        <begin position="350"/>
        <end position="450"/>
    </location>
</feature>
<dbReference type="KEGG" id="cci:CC1G_08432"/>
<evidence type="ECO:0000256" key="1">
    <source>
        <dbReference type="SAM" id="MobiDB-lite"/>
    </source>
</evidence>
<feature type="compositionally biased region" description="Low complexity" evidence="1">
    <location>
        <begin position="385"/>
        <end position="398"/>
    </location>
</feature>
<dbReference type="AlphaFoldDB" id="A8NAR3"/>
<feature type="domain" description="DUF6533" evidence="3">
    <location>
        <begin position="28"/>
        <end position="68"/>
    </location>
</feature>
<protein>
    <recommendedName>
        <fullName evidence="3">DUF6533 domain-containing protein</fullName>
    </recommendedName>
</protein>
<accession>A8NAR3</accession>
<keyword evidence="2" id="KW-1133">Transmembrane helix</keyword>
<evidence type="ECO:0000313" key="4">
    <source>
        <dbReference type="EMBL" id="EAU89950.2"/>
    </source>
</evidence>
<dbReference type="InParanoid" id="A8NAR3"/>
<dbReference type="OrthoDB" id="3267855at2759"/>
<gene>
    <name evidence="4" type="ORF">CC1G_08432</name>
</gene>